<protein>
    <submittedName>
        <fullName evidence="1">DUF952 domain-containing protein</fullName>
    </submittedName>
</protein>
<dbReference type="PANTHER" id="PTHR34129">
    <property type="entry name" value="BLR1139 PROTEIN"/>
    <property type="match status" value="1"/>
</dbReference>
<dbReference type="Gene3D" id="3.20.170.20">
    <property type="entry name" value="Protein of unknown function DUF952"/>
    <property type="match status" value="1"/>
</dbReference>
<dbReference type="InterPro" id="IPR009297">
    <property type="entry name" value="DUF952"/>
</dbReference>
<comment type="caution">
    <text evidence="1">The sequence shown here is derived from an EMBL/GenBank/DDBJ whole genome shotgun (WGS) entry which is preliminary data.</text>
</comment>
<dbReference type="Proteomes" id="UP001597308">
    <property type="component" value="Unassembled WGS sequence"/>
</dbReference>
<evidence type="ECO:0000313" key="2">
    <source>
        <dbReference type="Proteomes" id="UP001597308"/>
    </source>
</evidence>
<dbReference type="EMBL" id="JBHUER010000003">
    <property type="protein sequence ID" value="MFD1702515.1"/>
    <property type="molecule type" value="Genomic_DNA"/>
</dbReference>
<dbReference type="Pfam" id="PF06108">
    <property type="entry name" value="DUF952"/>
    <property type="match status" value="1"/>
</dbReference>
<name>A0ABW4K2X9_9HYPH</name>
<sequence>MPAPTIYKIAPAALWREAERAGRFDGAPVDVADGYIHFSTGPQARETAARHFAGQTDLVLVAVDAEALGAALKWEPSRGGALFPHLYAPLPLSAVLSVEELPLGPDGAHAFPPELSAGEGA</sequence>
<proteinExistence type="predicted"/>
<keyword evidence="2" id="KW-1185">Reference proteome</keyword>
<accession>A0ABW4K2X9</accession>
<reference evidence="2" key="1">
    <citation type="journal article" date="2019" name="Int. J. Syst. Evol. Microbiol.">
        <title>The Global Catalogue of Microorganisms (GCM) 10K type strain sequencing project: providing services to taxonomists for standard genome sequencing and annotation.</title>
        <authorList>
            <consortium name="The Broad Institute Genomics Platform"/>
            <consortium name="The Broad Institute Genome Sequencing Center for Infectious Disease"/>
            <person name="Wu L."/>
            <person name="Ma J."/>
        </authorList>
    </citation>
    <scope>NUCLEOTIDE SEQUENCE [LARGE SCALE GENOMIC DNA]</scope>
    <source>
        <strain evidence="2">KCTC 23707</strain>
    </source>
</reference>
<dbReference type="RefSeq" id="WP_378797884.1">
    <property type="nucleotide sequence ID" value="NZ_JBHUER010000003.1"/>
</dbReference>
<evidence type="ECO:0000313" key="1">
    <source>
        <dbReference type="EMBL" id="MFD1702515.1"/>
    </source>
</evidence>
<dbReference type="PANTHER" id="PTHR34129:SF1">
    <property type="entry name" value="DUF952 DOMAIN-CONTAINING PROTEIN"/>
    <property type="match status" value="1"/>
</dbReference>
<organism evidence="1 2">
    <name type="scientific">Methylopila henanensis</name>
    <dbReference type="NCBI Taxonomy" id="873516"/>
    <lineage>
        <taxon>Bacteria</taxon>
        <taxon>Pseudomonadati</taxon>
        <taxon>Pseudomonadota</taxon>
        <taxon>Alphaproteobacteria</taxon>
        <taxon>Hyphomicrobiales</taxon>
        <taxon>Methylopilaceae</taxon>
        <taxon>Methylopila</taxon>
    </lineage>
</organism>
<gene>
    <name evidence="1" type="ORF">ACFSCV_05785</name>
</gene>
<dbReference type="SUPFAM" id="SSF56399">
    <property type="entry name" value="ADP-ribosylation"/>
    <property type="match status" value="1"/>
</dbReference>